<evidence type="ECO:0000313" key="2">
    <source>
        <dbReference type="Proteomes" id="UP000269721"/>
    </source>
</evidence>
<name>A0A4P9W9C7_9FUNG</name>
<proteinExistence type="predicted"/>
<protein>
    <recommendedName>
        <fullName evidence="3">Integrase catalytic domain-containing protein</fullName>
    </recommendedName>
</protein>
<organism evidence="1 2">
    <name type="scientific">Blyttiomyces helicus</name>
    <dbReference type="NCBI Taxonomy" id="388810"/>
    <lineage>
        <taxon>Eukaryota</taxon>
        <taxon>Fungi</taxon>
        <taxon>Fungi incertae sedis</taxon>
        <taxon>Chytridiomycota</taxon>
        <taxon>Chytridiomycota incertae sedis</taxon>
        <taxon>Chytridiomycetes</taxon>
        <taxon>Chytridiomycetes incertae sedis</taxon>
        <taxon>Blyttiomyces</taxon>
    </lineage>
</organism>
<evidence type="ECO:0008006" key="3">
    <source>
        <dbReference type="Google" id="ProtNLM"/>
    </source>
</evidence>
<accession>A0A4P9W9C7</accession>
<sequence length="115" mass="13027">MLAATNLPTSFWGDAVLYAAYPHNGRHTSALMPIVTHYKKLYKTKPSVKHLHVFNAMGYAYFTYKNLCNEIDGAYPYQFLGFGDTTKRASVLLTTDETILFTQDVVFNVHFKVAP</sequence>
<dbReference type="OrthoDB" id="3243429at2759"/>
<dbReference type="Proteomes" id="UP000269721">
    <property type="component" value="Unassembled WGS sequence"/>
</dbReference>
<dbReference type="EMBL" id="KZ997448">
    <property type="protein sequence ID" value="RKO87400.1"/>
    <property type="molecule type" value="Genomic_DNA"/>
</dbReference>
<reference evidence="2" key="1">
    <citation type="journal article" date="2018" name="Nat. Microbiol.">
        <title>Leveraging single-cell genomics to expand the fungal tree of life.</title>
        <authorList>
            <person name="Ahrendt S.R."/>
            <person name="Quandt C.A."/>
            <person name="Ciobanu D."/>
            <person name="Clum A."/>
            <person name="Salamov A."/>
            <person name="Andreopoulos B."/>
            <person name="Cheng J.F."/>
            <person name="Woyke T."/>
            <person name="Pelin A."/>
            <person name="Henrissat B."/>
            <person name="Reynolds N.K."/>
            <person name="Benny G.L."/>
            <person name="Smith M.E."/>
            <person name="James T.Y."/>
            <person name="Grigoriev I.V."/>
        </authorList>
    </citation>
    <scope>NUCLEOTIDE SEQUENCE [LARGE SCALE GENOMIC DNA]</scope>
</reference>
<keyword evidence="2" id="KW-1185">Reference proteome</keyword>
<evidence type="ECO:0000313" key="1">
    <source>
        <dbReference type="EMBL" id="RKO87400.1"/>
    </source>
</evidence>
<dbReference type="AlphaFoldDB" id="A0A4P9W9C7"/>
<gene>
    <name evidence="1" type="ORF">BDK51DRAFT_40259</name>
</gene>